<name>M0B358_NATA1</name>
<keyword evidence="3" id="KW-0949">S-adenosyl-L-methionine</keyword>
<reference evidence="5 6" key="1">
    <citation type="journal article" date="2014" name="PLoS Genet.">
        <title>Phylogenetically driven sequencing of extremely halophilic archaea reveals strategies for static and dynamic osmo-response.</title>
        <authorList>
            <person name="Becker E.A."/>
            <person name="Seitzer P.M."/>
            <person name="Tritt A."/>
            <person name="Larsen D."/>
            <person name="Krusor M."/>
            <person name="Yao A.I."/>
            <person name="Wu D."/>
            <person name="Madern D."/>
            <person name="Eisen J.A."/>
            <person name="Darling A.E."/>
            <person name="Facciotti M.T."/>
        </authorList>
    </citation>
    <scope>NUCLEOTIDE SEQUENCE [LARGE SCALE GENOMIC DNA]</scope>
    <source>
        <strain evidence="5 6">DSM 12278</strain>
    </source>
</reference>
<dbReference type="GO" id="GO:0032259">
    <property type="term" value="P:methylation"/>
    <property type="evidence" value="ECO:0007669"/>
    <property type="project" value="UniProtKB-KW"/>
</dbReference>
<dbReference type="GO" id="GO:0008757">
    <property type="term" value="F:S-adenosylmethionine-dependent methyltransferase activity"/>
    <property type="evidence" value="ECO:0007669"/>
    <property type="project" value="InterPro"/>
</dbReference>
<keyword evidence="1 5" id="KW-0489">Methyltransferase</keyword>
<keyword evidence="2 5" id="KW-0808">Transferase</keyword>
<dbReference type="InterPro" id="IPR013216">
    <property type="entry name" value="Methyltransf_11"/>
</dbReference>
<protein>
    <submittedName>
        <fullName evidence="5">Type 11 methyltransferase</fullName>
    </submittedName>
</protein>
<dbReference type="STRING" id="29540.C481_03472"/>
<evidence type="ECO:0000313" key="6">
    <source>
        <dbReference type="Proteomes" id="UP000011554"/>
    </source>
</evidence>
<proteinExistence type="predicted"/>
<evidence type="ECO:0000259" key="4">
    <source>
        <dbReference type="Pfam" id="PF08241"/>
    </source>
</evidence>
<dbReference type="SUPFAM" id="SSF53335">
    <property type="entry name" value="S-adenosyl-L-methionine-dependent methyltransferases"/>
    <property type="match status" value="1"/>
</dbReference>
<dbReference type="AlphaFoldDB" id="M0B358"/>
<evidence type="ECO:0000313" key="5">
    <source>
        <dbReference type="EMBL" id="ELZ04977.1"/>
    </source>
</evidence>
<comment type="caution">
    <text evidence="5">The sequence shown here is derived from an EMBL/GenBank/DDBJ whole genome shotgun (WGS) entry which is preliminary data.</text>
</comment>
<dbReference type="Pfam" id="PF08241">
    <property type="entry name" value="Methyltransf_11"/>
    <property type="match status" value="1"/>
</dbReference>
<dbReference type="InterPro" id="IPR029063">
    <property type="entry name" value="SAM-dependent_MTases_sf"/>
</dbReference>
<dbReference type="PANTHER" id="PTHR43464">
    <property type="entry name" value="METHYLTRANSFERASE"/>
    <property type="match status" value="1"/>
</dbReference>
<dbReference type="OrthoDB" id="57427at2157"/>
<dbReference type="CDD" id="cd02440">
    <property type="entry name" value="AdoMet_MTases"/>
    <property type="match status" value="1"/>
</dbReference>
<sequence>MSYSTDPESYWNERINDKCRYSSVGKEALPNTINKYRREKTFGRISQTLENNSVDLENSQVLDAGCGTGIYSEFYSSKGANVFGIDLSQQAVNKVEQLGIPGSYQQSSLNSVPFDDNEFDLVHCFSVLYHIVDDQIWKASLDELDRVTKTDGYLFLRIAWTDEEKRPGNHVKIRSKNDYIHELCEKRPYSLIDAHPLHDEIQYEEVFKAINKYFPTAISESCSLVTKKMDLFKEHSEQKLVVLKKE</sequence>
<accession>M0B358</accession>
<dbReference type="PANTHER" id="PTHR43464:SF19">
    <property type="entry name" value="UBIQUINONE BIOSYNTHESIS O-METHYLTRANSFERASE, MITOCHONDRIAL"/>
    <property type="match status" value="1"/>
</dbReference>
<gene>
    <name evidence="5" type="ORF">C481_03472</name>
</gene>
<dbReference type="EMBL" id="AOIO01000010">
    <property type="protein sequence ID" value="ELZ04977.1"/>
    <property type="molecule type" value="Genomic_DNA"/>
</dbReference>
<dbReference type="eggNOG" id="arCOG04989">
    <property type="taxonomic scope" value="Archaea"/>
</dbReference>
<evidence type="ECO:0000256" key="3">
    <source>
        <dbReference type="ARBA" id="ARBA00022691"/>
    </source>
</evidence>
<feature type="domain" description="Methyltransferase type 11" evidence="4">
    <location>
        <begin position="62"/>
        <end position="156"/>
    </location>
</feature>
<dbReference type="Gene3D" id="3.40.50.150">
    <property type="entry name" value="Vaccinia Virus protein VP39"/>
    <property type="match status" value="1"/>
</dbReference>
<evidence type="ECO:0000256" key="2">
    <source>
        <dbReference type="ARBA" id="ARBA00022679"/>
    </source>
</evidence>
<evidence type="ECO:0000256" key="1">
    <source>
        <dbReference type="ARBA" id="ARBA00022603"/>
    </source>
</evidence>
<organism evidence="5 6">
    <name type="scientific">Natrialba asiatica (strain ATCC 700177 / DSM 12278 / JCM 9576 / FERM P-10747 / NBRC 102637 / 172P1)</name>
    <dbReference type="NCBI Taxonomy" id="29540"/>
    <lineage>
        <taxon>Archaea</taxon>
        <taxon>Methanobacteriati</taxon>
        <taxon>Methanobacteriota</taxon>
        <taxon>Stenosarchaea group</taxon>
        <taxon>Halobacteria</taxon>
        <taxon>Halobacteriales</taxon>
        <taxon>Natrialbaceae</taxon>
        <taxon>Natrialba</taxon>
    </lineage>
</organism>
<dbReference type="RefSeq" id="WP_006107549.1">
    <property type="nucleotide sequence ID" value="NZ_AOIO01000010.1"/>
</dbReference>
<dbReference type="Proteomes" id="UP000011554">
    <property type="component" value="Unassembled WGS sequence"/>
</dbReference>
<keyword evidence="6" id="KW-1185">Reference proteome</keyword>